<dbReference type="Gene3D" id="2.40.10.220">
    <property type="entry name" value="predicted glycosyltransferase like domains"/>
    <property type="match status" value="1"/>
</dbReference>
<dbReference type="OrthoDB" id="2039592at2"/>
<dbReference type="STRING" id="1732.SAMN02910417_02589"/>
<dbReference type="RefSeq" id="WP_090174771.1">
    <property type="nucleotide sequence ID" value="NZ_FMXR01000025.1"/>
</dbReference>
<sequence length="223" mass="25939">MYLNELLAGERVFLEMRKDSSVYEVVTTVVGTAQGEERQALLQPFVYKGKVMDLGNQGVDNVVFSLYTVNENKERIGWSNVRIRMIDYKGNKFYAATSQKFHEISDTAERRDNKRIQIDRPATMLDRSENKSYQVTVLNISDTGIAFVTQDDIVLVNRHCRLTFHDEINGSDYELVVDAICIRKERMYNKGYLYGCEVMEASHQVLAYVYIKKIMEQYNQRKI</sequence>
<accession>A0A1G6CQK4</accession>
<evidence type="ECO:0000313" key="2">
    <source>
        <dbReference type="EMBL" id="SDB35170.1"/>
    </source>
</evidence>
<reference evidence="2 3" key="1">
    <citation type="submission" date="2016-10" db="EMBL/GenBank/DDBJ databases">
        <authorList>
            <person name="de Groot N.N."/>
        </authorList>
    </citation>
    <scope>NUCLEOTIDE SEQUENCE [LARGE SCALE GENOMIC DNA]</scope>
    <source>
        <strain evidence="2 3">DSM 3217</strain>
    </source>
</reference>
<dbReference type="Pfam" id="PF07238">
    <property type="entry name" value="PilZ"/>
    <property type="match status" value="1"/>
</dbReference>
<organism evidence="2 3">
    <name type="scientific">Eubacterium oxidoreducens</name>
    <dbReference type="NCBI Taxonomy" id="1732"/>
    <lineage>
        <taxon>Bacteria</taxon>
        <taxon>Bacillati</taxon>
        <taxon>Bacillota</taxon>
        <taxon>Clostridia</taxon>
        <taxon>Eubacteriales</taxon>
        <taxon>Eubacteriaceae</taxon>
        <taxon>Eubacterium</taxon>
    </lineage>
</organism>
<feature type="domain" description="PilZ" evidence="1">
    <location>
        <begin position="109"/>
        <end position="202"/>
    </location>
</feature>
<evidence type="ECO:0000259" key="1">
    <source>
        <dbReference type="Pfam" id="PF07238"/>
    </source>
</evidence>
<dbReference type="Proteomes" id="UP000199228">
    <property type="component" value="Unassembled WGS sequence"/>
</dbReference>
<dbReference type="AlphaFoldDB" id="A0A1G6CQK4"/>
<protein>
    <submittedName>
        <fullName evidence="2">PilZ domain-containing protein</fullName>
    </submittedName>
</protein>
<gene>
    <name evidence="2" type="ORF">SAMN02910417_02589</name>
</gene>
<name>A0A1G6CQK4_EUBOX</name>
<dbReference type="EMBL" id="FMXR01000025">
    <property type="protein sequence ID" value="SDB35170.1"/>
    <property type="molecule type" value="Genomic_DNA"/>
</dbReference>
<dbReference type="InterPro" id="IPR009875">
    <property type="entry name" value="PilZ_domain"/>
</dbReference>
<dbReference type="GO" id="GO:0035438">
    <property type="term" value="F:cyclic-di-GMP binding"/>
    <property type="evidence" value="ECO:0007669"/>
    <property type="project" value="InterPro"/>
</dbReference>
<keyword evidence="3" id="KW-1185">Reference proteome</keyword>
<evidence type="ECO:0000313" key="3">
    <source>
        <dbReference type="Proteomes" id="UP000199228"/>
    </source>
</evidence>
<dbReference type="SUPFAM" id="SSF141371">
    <property type="entry name" value="PilZ domain-like"/>
    <property type="match status" value="1"/>
</dbReference>
<proteinExistence type="predicted"/>